<evidence type="ECO:0000313" key="2">
    <source>
        <dbReference type="Proteomes" id="UP000198641"/>
    </source>
</evidence>
<evidence type="ECO:0008006" key="3">
    <source>
        <dbReference type="Google" id="ProtNLM"/>
    </source>
</evidence>
<dbReference type="EMBL" id="FNCI01000012">
    <property type="protein sequence ID" value="SDG41371.1"/>
    <property type="molecule type" value="Genomic_DNA"/>
</dbReference>
<gene>
    <name evidence="1" type="ORF">SAMN05216571_11296</name>
</gene>
<organism evidence="1 2">
    <name type="scientific">Onishia taeanensis</name>
    <dbReference type="NCBI Taxonomy" id="284577"/>
    <lineage>
        <taxon>Bacteria</taxon>
        <taxon>Pseudomonadati</taxon>
        <taxon>Pseudomonadota</taxon>
        <taxon>Gammaproteobacteria</taxon>
        <taxon>Oceanospirillales</taxon>
        <taxon>Halomonadaceae</taxon>
        <taxon>Onishia</taxon>
    </lineage>
</organism>
<dbReference type="InterPro" id="IPR036866">
    <property type="entry name" value="RibonucZ/Hydroxyglut_hydro"/>
</dbReference>
<reference evidence="1 2" key="1">
    <citation type="submission" date="2016-10" db="EMBL/GenBank/DDBJ databases">
        <authorList>
            <person name="de Groot N.N."/>
        </authorList>
    </citation>
    <scope>NUCLEOTIDE SEQUENCE [LARGE SCALE GENOMIC DNA]</scope>
    <source>
        <strain evidence="1 2">BH539</strain>
    </source>
</reference>
<dbReference type="STRING" id="284577.SAMN05216571_11296"/>
<evidence type="ECO:0000313" key="1">
    <source>
        <dbReference type="EMBL" id="SDG41371.1"/>
    </source>
</evidence>
<keyword evidence="2" id="KW-1185">Reference proteome</keyword>
<dbReference type="AlphaFoldDB" id="A0A1G7U237"/>
<dbReference type="SUPFAM" id="SSF56281">
    <property type="entry name" value="Metallo-hydrolase/oxidoreductase"/>
    <property type="match status" value="1"/>
</dbReference>
<accession>A0A1G7U237</accession>
<dbReference type="PANTHER" id="PTHR33835:SF1">
    <property type="entry name" value="METALLO-BETA-LACTAMASE DOMAIN-CONTAINING PROTEIN"/>
    <property type="match status" value="1"/>
</dbReference>
<dbReference type="RefSeq" id="WP_245696468.1">
    <property type="nucleotide sequence ID" value="NZ_FNCI01000012.1"/>
</dbReference>
<dbReference type="InterPro" id="IPR025638">
    <property type="entry name" value="DUF4336"/>
</dbReference>
<name>A0A1G7U237_9GAMM</name>
<sequence>MKKIAENIWIFDGEAVKFYSLPYTTRMTVIALSNGDLWVHSPIKLEPALQAKVEALGRVKYIIAPNRLHHLFIEEWQQAYPEALAYGTEEVINKRNDLSFDGTLDNAMALPWEKEIDQFLVTGSRAMQECVFFHKPSSVLIVTDLIENFSTNAFPFFKRQVA</sequence>
<dbReference type="PANTHER" id="PTHR33835">
    <property type="entry name" value="YALI0C07656P"/>
    <property type="match status" value="1"/>
</dbReference>
<dbReference type="Pfam" id="PF14234">
    <property type="entry name" value="DUF4336"/>
    <property type="match status" value="1"/>
</dbReference>
<proteinExistence type="predicted"/>
<dbReference type="Proteomes" id="UP000198641">
    <property type="component" value="Unassembled WGS sequence"/>
</dbReference>
<protein>
    <recommendedName>
        <fullName evidence="3">DUF4336 domain-containing protein</fullName>
    </recommendedName>
</protein>